<dbReference type="InterPro" id="IPR011333">
    <property type="entry name" value="SKP1/BTB/POZ_sf"/>
</dbReference>
<dbReference type="GO" id="GO:0051260">
    <property type="term" value="P:protein homooligomerization"/>
    <property type="evidence" value="ECO:0007669"/>
    <property type="project" value="InterPro"/>
</dbReference>
<dbReference type="Pfam" id="PF02214">
    <property type="entry name" value="BTB_2"/>
    <property type="match status" value="1"/>
</dbReference>
<sequence>MSDFVRLDVGGCQYTTTTSSLVRYPESMLGAMFSGRVPSARDDHGAYIIDGDGPIFRHVLSFLRRSKLALPEDFQDWDLLATEADYYQIKELEAAVKAVKAERTAKEMEFLEIIVKYKTDEDARFGEFDNLVYRGSDDTLQKVPILDSYFQPRMMRGDSITQRLKKPEDYFEAPRTHSLDLMQLFQQITRLGFKLSSSSRGDSREAWVFTRKIK</sequence>
<dbReference type="InterPro" id="IPR003131">
    <property type="entry name" value="T1-type_BTB"/>
</dbReference>
<dbReference type="OMA" id="WVFAREV"/>
<accession>A0A914BIV8</accession>
<dbReference type="Proteomes" id="UP000887568">
    <property type="component" value="Unplaced"/>
</dbReference>
<dbReference type="Gene3D" id="3.30.710.10">
    <property type="entry name" value="Potassium Channel Kv1.1, Chain A"/>
    <property type="match status" value="1"/>
</dbReference>
<name>A0A914BIV8_PATMI</name>
<dbReference type="InterPro" id="IPR000210">
    <property type="entry name" value="BTB/POZ_dom"/>
</dbReference>
<dbReference type="SUPFAM" id="SSF54695">
    <property type="entry name" value="POZ domain"/>
    <property type="match status" value="1"/>
</dbReference>
<feature type="domain" description="BTB" evidence="1">
    <location>
        <begin position="3"/>
        <end position="104"/>
    </location>
</feature>
<reference evidence="2" key="1">
    <citation type="submission" date="2022-11" db="UniProtKB">
        <authorList>
            <consortium name="EnsemblMetazoa"/>
        </authorList>
    </citation>
    <scope>IDENTIFICATION</scope>
</reference>
<organism evidence="2 3">
    <name type="scientific">Patiria miniata</name>
    <name type="common">Bat star</name>
    <name type="synonym">Asterina miniata</name>
    <dbReference type="NCBI Taxonomy" id="46514"/>
    <lineage>
        <taxon>Eukaryota</taxon>
        <taxon>Metazoa</taxon>
        <taxon>Echinodermata</taxon>
        <taxon>Eleutherozoa</taxon>
        <taxon>Asterozoa</taxon>
        <taxon>Asteroidea</taxon>
        <taxon>Valvatacea</taxon>
        <taxon>Valvatida</taxon>
        <taxon>Asterinidae</taxon>
        <taxon>Patiria</taxon>
    </lineage>
</organism>
<proteinExistence type="predicted"/>
<dbReference type="AlphaFoldDB" id="A0A914BIV8"/>
<dbReference type="PANTHER" id="PTHR14499:SF144">
    <property type="entry name" value="POTASSIUM CHANNEL TETRAMERISATION-TYPE BTB DOMAIN-CONTAINING PROTEIN"/>
    <property type="match status" value="1"/>
</dbReference>
<dbReference type="GeneID" id="119743441"/>
<dbReference type="SMART" id="SM00225">
    <property type="entry name" value="BTB"/>
    <property type="match status" value="1"/>
</dbReference>
<dbReference type="EnsemblMetazoa" id="XM_038219843.1">
    <property type="protein sequence ID" value="XP_038075771.1"/>
    <property type="gene ID" value="LOC119743441"/>
</dbReference>
<evidence type="ECO:0000259" key="1">
    <source>
        <dbReference type="SMART" id="SM00225"/>
    </source>
</evidence>
<protein>
    <recommendedName>
        <fullName evidence="1">BTB domain-containing protein</fullName>
    </recommendedName>
</protein>
<evidence type="ECO:0000313" key="2">
    <source>
        <dbReference type="EnsemblMetazoa" id="XP_038075771.1"/>
    </source>
</evidence>
<keyword evidence="3" id="KW-1185">Reference proteome</keyword>
<evidence type="ECO:0000313" key="3">
    <source>
        <dbReference type="Proteomes" id="UP000887568"/>
    </source>
</evidence>
<dbReference type="PANTHER" id="PTHR14499">
    <property type="entry name" value="POTASSIUM CHANNEL TETRAMERIZATION DOMAIN-CONTAINING"/>
    <property type="match status" value="1"/>
</dbReference>
<dbReference type="OrthoDB" id="2414723at2759"/>
<dbReference type="RefSeq" id="XP_038075771.1">
    <property type="nucleotide sequence ID" value="XM_038219843.1"/>
</dbReference>